<dbReference type="CDD" id="cd00761">
    <property type="entry name" value="Glyco_tranf_GTA_type"/>
    <property type="match status" value="1"/>
</dbReference>
<dbReference type="InterPro" id="IPR029044">
    <property type="entry name" value="Nucleotide-diphossugar_trans"/>
</dbReference>
<evidence type="ECO:0000259" key="1">
    <source>
        <dbReference type="Pfam" id="PF00535"/>
    </source>
</evidence>
<dbReference type="Pfam" id="PF00535">
    <property type="entry name" value="Glycos_transf_2"/>
    <property type="match status" value="1"/>
</dbReference>
<dbReference type="Gene3D" id="3.90.550.10">
    <property type="entry name" value="Spore Coat Polysaccharide Biosynthesis Protein SpsA, Chain A"/>
    <property type="match status" value="1"/>
</dbReference>
<dbReference type="EMBL" id="JAQOSQ010000020">
    <property type="protein sequence ID" value="MDJ1184831.1"/>
    <property type="molecule type" value="Genomic_DNA"/>
</dbReference>
<dbReference type="InterPro" id="IPR050834">
    <property type="entry name" value="Glycosyltransf_2"/>
</dbReference>
<evidence type="ECO:0000313" key="3">
    <source>
        <dbReference type="Proteomes" id="UP001232992"/>
    </source>
</evidence>
<feature type="domain" description="Glycosyltransferase 2-like" evidence="1">
    <location>
        <begin position="4"/>
        <end position="172"/>
    </location>
</feature>
<proteinExistence type="predicted"/>
<gene>
    <name evidence="2" type="ORF">PMH09_16710</name>
</gene>
<keyword evidence="3" id="KW-1185">Reference proteome</keyword>
<evidence type="ECO:0000313" key="2">
    <source>
        <dbReference type="EMBL" id="MDJ1184831.1"/>
    </source>
</evidence>
<dbReference type="PANTHER" id="PTHR43685">
    <property type="entry name" value="GLYCOSYLTRANSFERASE"/>
    <property type="match status" value="1"/>
</dbReference>
<accession>A0ABT7C084</accession>
<dbReference type="PANTHER" id="PTHR43685:SF2">
    <property type="entry name" value="GLYCOSYLTRANSFERASE 2-LIKE DOMAIN-CONTAINING PROTEIN"/>
    <property type="match status" value="1"/>
</dbReference>
<organism evidence="2 3">
    <name type="scientific">Roseofilum casamattae BLCC-M143</name>
    <dbReference type="NCBI Taxonomy" id="3022442"/>
    <lineage>
        <taxon>Bacteria</taxon>
        <taxon>Bacillati</taxon>
        <taxon>Cyanobacteriota</taxon>
        <taxon>Cyanophyceae</taxon>
        <taxon>Desertifilales</taxon>
        <taxon>Desertifilaceae</taxon>
        <taxon>Roseofilum</taxon>
        <taxon>Roseofilum casamattae</taxon>
    </lineage>
</organism>
<name>A0ABT7C084_9CYAN</name>
<dbReference type="Proteomes" id="UP001232992">
    <property type="component" value="Unassembled WGS sequence"/>
</dbReference>
<reference evidence="2 3" key="1">
    <citation type="submission" date="2023-01" db="EMBL/GenBank/DDBJ databases">
        <title>Novel diversity within Roseofilum (Cyanobacteria; Desertifilaceae) from marine benthic mats with descriptions of four novel species.</title>
        <authorList>
            <person name="Wang Y."/>
            <person name="Berthold D.E."/>
            <person name="Hu J."/>
            <person name="Lefler F.W."/>
            <person name="Laughinghouse H.D. IV."/>
        </authorList>
    </citation>
    <scope>NUCLEOTIDE SEQUENCE [LARGE SCALE GENOMIC DNA]</scope>
    <source>
        <strain evidence="2 3">BLCC-M143</strain>
    </source>
</reference>
<dbReference type="SUPFAM" id="SSF53448">
    <property type="entry name" value="Nucleotide-diphospho-sugar transferases"/>
    <property type="match status" value="1"/>
</dbReference>
<comment type="caution">
    <text evidence="2">The sequence shown here is derived from an EMBL/GenBank/DDBJ whole genome shotgun (WGS) entry which is preliminary data.</text>
</comment>
<dbReference type="InterPro" id="IPR001173">
    <property type="entry name" value="Glyco_trans_2-like"/>
</dbReference>
<sequence>MKFSIAISTYNRLSLLKRAIDSALSQTISCEVVVADDCSDPETQVYVEGLMEQWGDRIIYHRNSVNSGHSATVNAAVKVASGDWIKFLDDDDYLAPNCIEEMEKAIALHPQAAIVSCQAAQVDLKEAVLSITRQPGPGKVFYVPQEDIHYGMLLEMVPFGTPVQVACRRDALIRSGGWDSSLDANSDDIDSWVKVAQFGDALFINQTLAYRTVWPGAYNKKIPIMKRLRTNLLIKTKIYHLVARKYRDRLPDMSVIVSYVDLHWGLAALKQRRILDSIRLLLPHFFSFSAWQLLLQAQLSSRYRNLLDPYRIDKQIVHKWQLYSETQDRLQVQRLKVLQARIKLRCMQLAWQQGRPNLAVKLLTLVLLSPERWLVSDRMLHSKLSLDLSGTSIESFRTQFYQVLQKKLRSPNPELKAARDRLRLRWGWVALQEGHLPQGLALIAPSSFSPEARTIVLAAMENRLRRSDPASVRKIVLVEL</sequence>
<protein>
    <submittedName>
        <fullName evidence="2">Glycosyltransferase family 2 protein</fullName>
    </submittedName>
</protein>
<dbReference type="RefSeq" id="WP_283759486.1">
    <property type="nucleotide sequence ID" value="NZ_JAQOSQ010000020.1"/>
</dbReference>